<evidence type="ECO:0008006" key="8">
    <source>
        <dbReference type="Google" id="ProtNLM"/>
    </source>
</evidence>
<dbReference type="STRING" id="69332.A0A388K1D5"/>
<dbReference type="Gramene" id="GBG63856">
    <property type="protein sequence ID" value="GBG63856"/>
    <property type="gene ID" value="CBR_g39640"/>
</dbReference>
<dbReference type="Pfam" id="PF01018">
    <property type="entry name" value="GTP1_OBG"/>
    <property type="match status" value="2"/>
</dbReference>
<dbReference type="OMA" id="AMHVDME"/>
<name>A0A388K1D5_CHABU</name>
<protein>
    <recommendedName>
        <fullName evidence="8">OBG-type G domain-containing protein</fullName>
    </recommendedName>
</protein>
<dbReference type="GO" id="GO:0003924">
    <property type="term" value="F:GTPase activity"/>
    <property type="evidence" value="ECO:0007669"/>
    <property type="project" value="InterPro"/>
</dbReference>
<dbReference type="SUPFAM" id="SSF82051">
    <property type="entry name" value="Obg GTP-binding protein N-terminal domain"/>
    <property type="match status" value="2"/>
</dbReference>
<dbReference type="Pfam" id="PF01926">
    <property type="entry name" value="MMR_HSR1"/>
    <property type="match status" value="1"/>
</dbReference>
<dbReference type="PANTHER" id="PTHR11702">
    <property type="entry name" value="DEVELOPMENTALLY REGULATED GTP-BINDING PROTEIN-RELATED"/>
    <property type="match status" value="1"/>
</dbReference>
<dbReference type="OrthoDB" id="347018at2759"/>
<feature type="region of interest" description="Disordered" evidence="3">
    <location>
        <begin position="433"/>
        <end position="457"/>
    </location>
</feature>
<dbReference type="PROSITE" id="PS51710">
    <property type="entry name" value="G_OBG"/>
    <property type="match status" value="1"/>
</dbReference>
<dbReference type="EMBL" id="BFEA01000043">
    <property type="protein sequence ID" value="GBG63856.1"/>
    <property type="molecule type" value="Genomic_DNA"/>
</dbReference>
<dbReference type="GO" id="GO:0042254">
    <property type="term" value="P:ribosome biogenesis"/>
    <property type="evidence" value="ECO:0007669"/>
    <property type="project" value="UniProtKB-UniRule"/>
</dbReference>
<dbReference type="InterPro" id="IPR006073">
    <property type="entry name" value="GTP-bd"/>
</dbReference>
<keyword evidence="1" id="KW-0547">Nucleotide-binding</keyword>
<sequence length="665" mass="72092">MAGVWRRLTGKFLRRSFQCAPAAPRLSLLLPPTVEAASLGRRCVWSCHGGKHGWSAATGPVTGCGPGEGRRSLSTGNLRSLLLSSDEGGKPKRKVAPLRNRRFIDRLFVRVKGGDGGSGCTSFQRSRQSRHGVADGGNGGRGGDVWVEATASLWDLASIKQHVNGGRGGNGTSKKKVGQRGEDQVMRVPVGTVVRLIRGEEGFGEGEDESRQASDSLTAITEERWESKRSSLLLDEVGETDDMTGEHHLIALESTDERSRNLLLAGEHHRRKGAHGGHDGQRQFDHCNKVHSVESPHHICSTNEGTPVGHEGSFERSEPGQEWQRYAEGEEETDDEHPWDGRHSEAAYGDGLTTDGHEGKSEVSRRDGEGKPRHLEECDMSEELAAASVEAEDSGEVASHTQTLRNRKKMGVVLGDLTCPGQRIAVCRGGEGGRGNAAMARGRGRRSQADSEEFEKGRKGSSAELILELKTIADVGLVGLPNAGKSTLVGALTLAKPRIGSYAFTTLRPHIGCVEFNDFFSFTIADLPGLIEGAHENRGLGFEFLRHVERTRLLAYVVDLSSGIGDNKGPRPWDQLNCLMEELELFQTGLSKRPSLVVGSKIDEPGAEEALCELRRRASLTVLPVCAVLGEGIEELREELRGLVLSDISTSQETKQQQQIHTSAC</sequence>
<feature type="domain" description="Obg" evidence="5">
    <location>
        <begin position="101"/>
        <end position="472"/>
    </location>
</feature>
<dbReference type="CDD" id="cd01898">
    <property type="entry name" value="Obg"/>
    <property type="match status" value="1"/>
</dbReference>
<evidence type="ECO:0000259" key="4">
    <source>
        <dbReference type="PROSITE" id="PS51710"/>
    </source>
</evidence>
<feature type="compositionally biased region" description="Basic and acidic residues" evidence="3">
    <location>
        <begin position="336"/>
        <end position="345"/>
    </location>
</feature>
<dbReference type="Gene3D" id="3.40.50.300">
    <property type="entry name" value="P-loop containing nucleotide triphosphate hydrolases"/>
    <property type="match status" value="1"/>
</dbReference>
<gene>
    <name evidence="6" type="ORF">CBR_g39640</name>
</gene>
<accession>A0A388K1D5</accession>
<evidence type="ECO:0000313" key="7">
    <source>
        <dbReference type="Proteomes" id="UP000265515"/>
    </source>
</evidence>
<dbReference type="GO" id="GO:0005739">
    <property type="term" value="C:mitochondrion"/>
    <property type="evidence" value="ECO:0007669"/>
    <property type="project" value="TreeGrafter"/>
</dbReference>
<dbReference type="InterPro" id="IPR031167">
    <property type="entry name" value="G_OBG"/>
</dbReference>
<feature type="compositionally biased region" description="Basic and acidic residues" evidence="3">
    <location>
        <begin position="355"/>
        <end position="374"/>
    </location>
</feature>
<organism evidence="6 7">
    <name type="scientific">Chara braunii</name>
    <name type="common">Braun's stonewort</name>
    <dbReference type="NCBI Taxonomy" id="69332"/>
    <lineage>
        <taxon>Eukaryota</taxon>
        <taxon>Viridiplantae</taxon>
        <taxon>Streptophyta</taxon>
        <taxon>Charophyceae</taxon>
        <taxon>Charales</taxon>
        <taxon>Characeae</taxon>
        <taxon>Chara</taxon>
    </lineage>
</organism>
<feature type="domain" description="OBG-type G" evidence="4">
    <location>
        <begin position="473"/>
        <end position="645"/>
    </location>
</feature>
<evidence type="ECO:0000313" key="6">
    <source>
        <dbReference type="EMBL" id="GBG63856.1"/>
    </source>
</evidence>
<keyword evidence="2" id="KW-0342">GTP-binding</keyword>
<evidence type="ECO:0000259" key="5">
    <source>
        <dbReference type="PROSITE" id="PS51883"/>
    </source>
</evidence>
<dbReference type="SUPFAM" id="SSF52540">
    <property type="entry name" value="P-loop containing nucleoside triphosphate hydrolases"/>
    <property type="match status" value="1"/>
</dbReference>
<reference evidence="6 7" key="1">
    <citation type="journal article" date="2018" name="Cell">
        <title>The Chara Genome: Secondary Complexity and Implications for Plant Terrestrialization.</title>
        <authorList>
            <person name="Nishiyama T."/>
            <person name="Sakayama H."/>
            <person name="Vries J.D."/>
            <person name="Buschmann H."/>
            <person name="Saint-Marcoux D."/>
            <person name="Ullrich K.K."/>
            <person name="Haas F.B."/>
            <person name="Vanderstraeten L."/>
            <person name="Becker D."/>
            <person name="Lang D."/>
            <person name="Vosolsobe S."/>
            <person name="Rombauts S."/>
            <person name="Wilhelmsson P.K.I."/>
            <person name="Janitza P."/>
            <person name="Kern R."/>
            <person name="Heyl A."/>
            <person name="Rumpler F."/>
            <person name="Villalobos L.I.A.C."/>
            <person name="Clay J.M."/>
            <person name="Skokan R."/>
            <person name="Toyoda A."/>
            <person name="Suzuki Y."/>
            <person name="Kagoshima H."/>
            <person name="Schijlen E."/>
            <person name="Tajeshwar N."/>
            <person name="Catarino B."/>
            <person name="Hetherington A.J."/>
            <person name="Saltykova A."/>
            <person name="Bonnot C."/>
            <person name="Breuninger H."/>
            <person name="Symeonidi A."/>
            <person name="Radhakrishnan G.V."/>
            <person name="Van Nieuwerburgh F."/>
            <person name="Deforce D."/>
            <person name="Chang C."/>
            <person name="Karol K.G."/>
            <person name="Hedrich R."/>
            <person name="Ulvskov P."/>
            <person name="Glockner G."/>
            <person name="Delwiche C.F."/>
            <person name="Petrasek J."/>
            <person name="Van de Peer Y."/>
            <person name="Friml J."/>
            <person name="Beilby M."/>
            <person name="Dolan L."/>
            <person name="Kohara Y."/>
            <person name="Sugano S."/>
            <person name="Fujiyama A."/>
            <person name="Delaux P.-M."/>
            <person name="Quint M."/>
            <person name="TheiBen G."/>
            <person name="Hagemann M."/>
            <person name="Harholt J."/>
            <person name="Dunand C."/>
            <person name="Zachgo S."/>
            <person name="Langdale J."/>
            <person name="Maumus F."/>
            <person name="Straeten D.V.D."/>
            <person name="Gould S.B."/>
            <person name="Rensing S.A."/>
        </authorList>
    </citation>
    <scope>NUCLEOTIDE SEQUENCE [LARGE SCALE GENOMIC DNA]</scope>
    <source>
        <strain evidence="6 7">S276</strain>
    </source>
</reference>
<dbReference type="Gene3D" id="2.70.210.12">
    <property type="entry name" value="GTP1/OBG domain"/>
    <property type="match status" value="2"/>
</dbReference>
<dbReference type="PRINTS" id="PR00326">
    <property type="entry name" value="GTP1OBG"/>
</dbReference>
<feature type="region of interest" description="Disordered" evidence="3">
    <location>
        <begin position="164"/>
        <end position="183"/>
    </location>
</feature>
<dbReference type="PROSITE" id="PS51883">
    <property type="entry name" value="OBG"/>
    <property type="match status" value="1"/>
</dbReference>
<evidence type="ECO:0000256" key="1">
    <source>
        <dbReference type="ARBA" id="ARBA00022741"/>
    </source>
</evidence>
<dbReference type="InterPro" id="IPR036726">
    <property type="entry name" value="GTP1_OBG_dom_sf"/>
</dbReference>
<keyword evidence="7" id="KW-1185">Reference proteome</keyword>
<dbReference type="PANTHER" id="PTHR11702:SF31">
    <property type="entry name" value="MITOCHONDRIAL RIBOSOME-ASSOCIATED GTPASE 2"/>
    <property type="match status" value="1"/>
</dbReference>
<feature type="region of interest" description="Disordered" evidence="3">
    <location>
        <begin position="299"/>
        <end position="374"/>
    </location>
</feature>
<evidence type="ECO:0000256" key="2">
    <source>
        <dbReference type="ARBA" id="ARBA00023134"/>
    </source>
</evidence>
<dbReference type="InterPro" id="IPR045086">
    <property type="entry name" value="OBG_GTPase"/>
</dbReference>
<dbReference type="GO" id="GO:0005525">
    <property type="term" value="F:GTP binding"/>
    <property type="evidence" value="ECO:0007669"/>
    <property type="project" value="UniProtKB-KW"/>
</dbReference>
<dbReference type="InterPro" id="IPR006169">
    <property type="entry name" value="GTP1_OBG_dom"/>
</dbReference>
<feature type="region of interest" description="Disordered" evidence="3">
    <location>
        <begin position="119"/>
        <end position="138"/>
    </location>
</feature>
<proteinExistence type="predicted"/>
<comment type="caution">
    <text evidence="6">The sequence shown here is derived from an EMBL/GenBank/DDBJ whole genome shotgun (WGS) entry which is preliminary data.</text>
</comment>
<evidence type="ECO:0000256" key="3">
    <source>
        <dbReference type="SAM" id="MobiDB-lite"/>
    </source>
</evidence>
<dbReference type="InterPro" id="IPR027417">
    <property type="entry name" value="P-loop_NTPase"/>
</dbReference>
<dbReference type="AlphaFoldDB" id="A0A388K1D5"/>
<dbReference type="Proteomes" id="UP000265515">
    <property type="component" value="Unassembled WGS sequence"/>
</dbReference>